<accession>A0A3D4S4T2</accession>
<feature type="transmembrane region" description="Helical" evidence="1">
    <location>
        <begin position="99"/>
        <end position="118"/>
    </location>
</feature>
<name>A0A3D4S4T2_9ENTE</name>
<feature type="transmembrane region" description="Helical" evidence="1">
    <location>
        <begin position="238"/>
        <end position="255"/>
    </location>
</feature>
<sequence length="256" mass="29800">MTNYANKTRTILFQPIIHFFLYPLTFILFSLMLTLRLGVADWKGFFLTYLYGLAFFMTDRYLKKVKQLSDVYKSVPLIVMLVILLLISILLGLNQSWQFMALLLLNGVFLIGQLYFEILLQINQFLIVIIRSIYYGLIFNLMLFYYSSGFIYKNMVVLLMPIILFQLFYQLQPSILKLNKIIYILLNSVPYSCAIILVTVGLYRVMLIPLVLFFWGVVIVGQSKILPSLSLHNYQVSVMYQLLLLSIFQSALLALQ</sequence>
<proteinExistence type="predicted"/>
<feature type="transmembrane region" description="Helical" evidence="1">
    <location>
        <begin position="12"/>
        <end position="33"/>
    </location>
</feature>
<comment type="caution">
    <text evidence="2">The sequence shown here is derived from an EMBL/GenBank/DDBJ whole genome shotgun (WGS) entry which is preliminary data.</text>
</comment>
<feature type="transmembrane region" description="Helical" evidence="1">
    <location>
        <begin position="125"/>
        <end position="145"/>
    </location>
</feature>
<dbReference type="AlphaFoldDB" id="A0A3D4S4T2"/>
<feature type="transmembrane region" description="Helical" evidence="1">
    <location>
        <begin position="206"/>
        <end position="226"/>
    </location>
</feature>
<protein>
    <submittedName>
        <fullName evidence="2">Uncharacterized protein</fullName>
    </submittedName>
</protein>
<evidence type="ECO:0000313" key="3">
    <source>
        <dbReference type="Proteomes" id="UP000262195"/>
    </source>
</evidence>
<organism evidence="2 3">
    <name type="scientific">Bavariicoccus seileri</name>
    <dbReference type="NCBI Taxonomy" id="549685"/>
    <lineage>
        <taxon>Bacteria</taxon>
        <taxon>Bacillati</taxon>
        <taxon>Bacillota</taxon>
        <taxon>Bacilli</taxon>
        <taxon>Lactobacillales</taxon>
        <taxon>Enterococcaceae</taxon>
        <taxon>Bavariicoccus</taxon>
    </lineage>
</organism>
<keyword evidence="1" id="KW-1133">Transmembrane helix</keyword>
<dbReference type="EMBL" id="DQHO01000017">
    <property type="protein sequence ID" value="HCS93636.1"/>
    <property type="molecule type" value="Genomic_DNA"/>
</dbReference>
<dbReference type="Proteomes" id="UP000262195">
    <property type="component" value="Unassembled WGS sequence"/>
</dbReference>
<gene>
    <name evidence="2" type="ORF">DIW15_02860</name>
</gene>
<reference evidence="2 3" key="1">
    <citation type="journal article" date="2018" name="Nat. Biotechnol.">
        <title>A standardized bacterial taxonomy based on genome phylogeny substantially revises the tree of life.</title>
        <authorList>
            <person name="Parks D.H."/>
            <person name="Chuvochina M."/>
            <person name="Waite D.W."/>
            <person name="Rinke C."/>
            <person name="Skarshewski A."/>
            <person name="Chaumeil P.A."/>
            <person name="Hugenholtz P."/>
        </authorList>
    </citation>
    <scope>NUCLEOTIDE SEQUENCE [LARGE SCALE GENOMIC DNA]</scope>
    <source>
        <strain evidence="2">UBA11306</strain>
    </source>
</reference>
<keyword evidence="1" id="KW-0472">Membrane</keyword>
<feature type="transmembrane region" description="Helical" evidence="1">
    <location>
        <begin position="151"/>
        <end position="169"/>
    </location>
</feature>
<feature type="transmembrane region" description="Helical" evidence="1">
    <location>
        <begin position="181"/>
        <end position="200"/>
    </location>
</feature>
<evidence type="ECO:0000256" key="1">
    <source>
        <dbReference type="SAM" id="Phobius"/>
    </source>
</evidence>
<feature type="transmembrane region" description="Helical" evidence="1">
    <location>
        <begin position="74"/>
        <end position="93"/>
    </location>
</feature>
<feature type="transmembrane region" description="Helical" evidence="1">
    <location>
        <begin position="45"/>
        <end position="62"/>
    </location>
</feature>
<evidence type="ECO:0000313" key="2">
    <source>
        <dbReference type="EMBL" id="HCS93636.1"/>
    </source>
</evidence>
<keyword evidence="1" id="KW-0812">Transmembrane</keyword>